<dbReference type="EMBL" id="CAJPWZ010001999">
    <property type="protein sequence ID" value="CAG2228590.1"/>
    <property type="molecule type" value="Genomic_DNA"/>
</dbReference>
<evidence type="ECO:0000256" key="2">
    <source>
        <dbReference type="SAM" id="MobiDB-lite"/>
    </source>
</evidence>
<keyword evidence="1" id="KW-0175">Coiled coil</keyword>
<feature type="coiled-coil region" evidence="1">
    <location>
        <begin position="104"/>
        <end position="141"/>
    </location>
</feature>
<dbReference type="AlphaFoldDB" id="A0A8S3TB35"/>
<sequence length="163" mass="18504">MTSVTSEHHRVPNLPTHNDSAVSQYKTCVEQGRSQCPDSQSVKNAEMMIKSFESLCGGQNDKVTSTPSSYTKETEGQNEKVTSTTSSYTKETEGNLKRGSNSRRILAELKKENLILDNERLREETKRLKLVQENLKLEKEVFILKNRCLMCKLQTEYPDCVAP</sequence>
<organism evidence="3 4">
    <name type="scientific">Mytilus edulis</name>
    <name type="common">Blue mussel</name>
    <dbReference type="NCBI Taxonomy" id="6550"/>
    <lineage>
        <taxon>Eukaryota</taxon>
        <taxon>Metazoa</taxon>
        <taxon>Spiralia</taxon>
        <taxon>Lophotrochozoa</taxon>
        <taxon>Mollusca</taxon>
        <taxon>Bivalvia</taxon>
        <taxon>Autobranchia</taxon>
        <taxon>Pteriomorphia</taxon>
        <taxon>Mytilida</taxon>
        <taxon>Mytiloidea</taxon>
        <taxon>Mytilidae</taxon>
        <taxon>Mytilinae</taxon>
        <taxon>Mytilus</taxon>
    </lineage>
</organism>
<name>A0A8S3TB35_MYTED</name>
<accession>A0A8S3TB35</accession>
<dbReference type="Proteomes" id="UP000683360">
    <property type="component" value="Unassembled WGS sequence"/>
</dbReference>
<comment type="caution">
    <text evidence="3">The sequence shown here is derived from an EMBL/GenBank/DDBJ whole genome shotgun (WGS) entry which is preliminary data.</text>
</comment>
<feature type="compositionally biased region" description="Polar residues" evidence="2">
    <location>
        <begin position="61"/>
        <end position="71"/>
    </location>
</feature>
<keyword evidence="4" id="KW-1185">Reference proteome</keyword>
<proteinExistence type="predicted"/>
<evidence type="ECO:0000313" key="4">
    <source>
        <dbReference type="Proteomes" id="UP000683360"/>
    </source>
</evidence>
<gene>
    <name evidence="3" type="ORF">MEDL_41616</name>
</gene>
<protein>
    <submittedName>
        <fullName evidence="3">Uncharacterized protein</fullName>
    </submittedName>
</protein>
<feature type="region of interest" description="Disordered" evidence="2">
    <location>
        <begin position="59"/>
        <end position="99"/>
    </location>
</feature>
<feature type="compositionally biased region" description="Low complexity" evidence="2">
    <location>
        <begin position="79"/>
        <end position="89"/>
    </location>
</feature>
<evidence type="ECO:0000256" key="1">
    <source>
        <dbReference type="SAM" id="Coils"/>
    </source>
</evidence>
<evidence type="ECO:0000313" key="3">
    <source>
        <dbReference type="EMBL" id="CAG2228590.1"/>
    </source>
</evidence>
<reference evidence="3" key="1">
    <citation type="submission" date="2021-03" db="EMBL/GenBank/DDBJ databases">
        <authorList>
            <person name="Bekaert M."/>
        </authorList>
    </citation>
    <scope>NUCLEOTIDE SEQUENCE</scope>
</reference>